<evidence type="ECO:0000313" key="4">
    <source>
        <dbReference type="Proteomes" id="UP000054997"/>
    </source>
</evidence>
<dbReference type="GO" id="GO:0050126">
    <property type="term" value="F:N-carbamoylputrescine amidase activity"/>
    <property type="evidence" value="ECO:0007669"/>
    <property type="project" value="TreeGrafter"/>
</dbReference>
<organism evidence="3 4">
    <name type="scientific">Legionella londiniensis</name>
    <dbReference type="NCBI Taxonomy" id="45068"/>
    <lineage>
        <taxon>Bacteria</taxon>
        <taxon>Pseudomonadati</taxon>
        <taxon>Pseudomonadota</taxon>
        <taxon>Gammaproteobacteria</taxon>
        <taxon>Legionellales</taxon>
        <taxon>Legionellaceae</taxon>
        <taxon>Legionella</taxon>
    </lineage>
</organism>
<dbReference type="CDD" id="cd07573">
    <property type="entry name" value="CPA"/>
    <property type="match status" value="1"/>
</dbReference>
<protein>
    <submittedName>
        <fullName evidence="3">Putative hydrolase</fullName>
    </submittedName>
</protein>
<dbReference type="PANTHER" id="PTHR43674:SF2">
    <property type="entry name" value="BETA-UREIDOPROPIONASE"/>
    <property type="match status" value="1"/>
</dbReference>
<name>A0A0W0VS90_9GAMM</name>
<dbReference type="PANTHER" id="PTHR43674">
    <property type="entry name" value="NITRILASE C965.09-RELATED"/>
    <property type="match status" value="1"/>
</dbReference>
<dbReference type="Proteomes" id="UP000054997">
    <property type="component" value="Unassembled WGS sequence"/>
</dbReference>
<dbReference type="OrthoDB" id="9803803at2"/>
<evidence type="ECO:0000256" key="1">
    <source>
        <dbReference type="ARBA" id="ARBA00022801"/>
    </source>
</evidence>
<sequence>MPIQKLTVGLVQERWHEDPVEHKKHLTEGIASAARQGAELVCLQELTLSPYFCSRKDVDGKQYMEELHSGPTAQFVSACAREYQVNITASLYEKAGFNTAVAFNRDGKLIAFTRKQHIPSGEKYHEDYYFKPGDSNYPIHQIAGHRLALPTCYDQWFPELSRIYGLKGAEIIVYPTAIGAEPTAPGFDSQPMWQKVMVAQGIMANTFIVAVNRTGTEDGLEFYGSSFISTPMGEILAEAPRDEPAVLLAELDLNQRDLWGRLFPFPEQRQPATYQYLIESTQVAG</sequence>
<dbReference type="EMBL" id="LNYK01000003">
    <property type="protein sequence ID" value="KTD22945.1"/>
    <property type="molecule type" value="Genomic_DNA"/>
</dbReference>
<dbReference type="RefSeq" id="WP_058528395.1">
    <property type="nucleotide sequence ID" value="NZ_CAAAHZ010000004.1"/>
</dbReference>
<dbReference type="PROSITE" id="PS50263">
    <property type="entry name" value="CN_HYDROLASE"/>
    <property type="match status" value="1"/>
</dbReference>
<dbReference type="STRING" id="45068.Llon_0335"/>
<dbReference type="InterPro" id="IPR003010">
    <property type="entry name" value="C-N_Hydrolase"/>
</dbReference>
<comment type="caution">
    <text evidence="3">The sequence shown here is derived from an EMBL/GenBank/DDBJ whole genome shotgun (WGS) entry which is preliminary data.</text>
</comment>
<dbReference type="Gene3D" id="3.60.110.10">
    <property type="entry name" value="Carbon-nitrogen hydrolase"/>
    <property type="match status" value="1"/>
</dbReference>
<keyword evidence="4" id="KW-1185">Reference proteome</keyword>
<dbReference type="AlphaFoldDB" id="A0A0W0VS90"/>
<gene>
    <name evidence="3" type="ORF">Llon_0335</name>
</gene>
<evidence type="ECO:0000259" key="2">
    <source>
        <dbReference type="PROSITE" id="PS50263"/>
    </source>
</evidence>
<proteinExistence type="predicted"/>
<dbReference type="InterPro" id="IPR036526">
    <property type="entry name" value="C-N_Hydrolase_sf"/>
</dbReference>
<dbReference type="GO" id="GO:0033388">
    <property type="term" value="P:putrescine biosynthetic process from arginine"/>
    <property type="evidence" value="ECO:0007669"/>
    <property type="project" value="TreeGrafter"/>
</dbReference>
<reference evidence="3 4" key="1">
    <citation type="submission" date="2015-11" db="EMBL/GenBank/DDBJ databases">
        <title>Genomic analysis of 38 Legionella species identifies large and diverse effector repertoires.</title>
        <authorList>
            <person name="Burstein D."/>
            <person name="Amaro F."/>
            <person name="Zusman T."/>
            <person name="Lifshitz Z."/>
            <person name="Cohen O."/>
            <person name="Gilbert J.A."/>
            <person name="Pupko T."/>
            <person name="Shuman H.A."/>
            <person name="Segal G."/>
        </authorList>
    </citation>
    <scope>NUCLEOTIDE SEQUENCE [LARGE SCALE GENOMIC DNA]</scope>
    <source>
        <strain evidence="3 4">ATCC 49505</strain>
    </source>
</reference>
<keyword evidence="1 3" id="KW-0378">Hydrolase</keyword>
<evidence type="ECO:0000313" key="3">
    <source>
        <dbReference type="EMBL" id="KTD22945.1"/>
    </source>
</evidence>
<dbReference type="InterPro" id="IPR050345">
    <property type="entry name" value="Aliph_Amidase/BUP"/>
</dbReference>
<feature type="domain" description="CN hydrolase" evidence="2">
    <location>
        <begin position="4"/>
        <end position="253"/>
    </location>
</feature>
<accession>A0A0W0VS90</accession>
<dbReference type="PATRIC" id="fig|45068.5.peg.355"/>
<dbReference type="SUPFAM" id="SSF56317">
    <property type="entry name" value="Carbon-nitrogen hydrolase"/>
    <property type="match status" value="1"/>
</dbReference>
<dbReference type="Pfam" id="PF00795">
    <property type="entry name" value="CN_hydrolase"/>
    <property type="match status" value="1"/>
</dbReference>